<dbReference type="KEGG" id="vg:40101407"/>
<evidence type="ECO:0000256" key="1">
    <source>
        <dbReference type="SAM" id="MobiDB-lite"/>
    </source>
</evidence>
<keyword evidence="3" id="KW-1185">Reference proteome</keyword>
<evidence type="ECO:0000313" key="3">
    <source>
        <dbReference type="Proteomes" id="UP000240307"/>
    </source>
</evidence>
<gene>
    <name evidence="2" type="primary">40</name>
    <name evidence="2" type="ORF">PBI_WAITS_40</name>
</gene>
<proteinExistence type="predicted"/>
<accession>A0A2P1JSG7</accession>
<dbReference type="EMBL" id="MH001454">
    <property type="protein sequence ID" value="AVO22071.1"/>
    <property type="molecule type" value="Genomic_DNA"/>
</dbReference>
<evidence type="ECO:0000313" key="2">
    <source>
        <dbReference type="EMBL" id="AVO22071.1"/>
    </source>
</evidence>
<reference evidence="2 3" key="1">
    <citation type="submission" date="2018-02" db="EMBL/GenBank/DDBJ databases">
        <authorList>
            <person name="Waits A.C."/>
            <person name="Pillay I."/>
            <person name="Garlena R.A."/>
            <person name="Russell D.A."/>
            <person name="Pope W.H."/>
            <person name="Jacobs-Sera D."/>
            <person name="Hatfull G.F."/>
        </authorList>
    </citation>
    <scope>NUCLEOTIDE SEQUENCE [LARGE SCALE GENOMIC DNA]</scope>
</reference>
<sequence length="76" mass="8451">MLMSSIDRLTVELDPRWPHHVLKVDDRVLGLAGEPEFTSGIFGSGTVTIPVYELPTPPKPPKRRSVAKAYGLRKPQ</sequence>
<protein>
    <submittedName>
        <fullName evidence="2">Uncharacterized protein</fullName>
    </submittedName>
</protein>
<dbReference type="Proteomes" id="UP000240307">
    <property type="component" value="Segment"/>
</dbReference>
<dbReference type="GeneID" id="40101407"/>
<feature type="region of interest" description="Disordered" evidence="1">
    <location>
        <begin position="53"/>
        <end position="76"/>
    </location>
</feature>
<organism evidence="2 3">
    <name type="scientific">Gordonia phage Waits</name>
    <dbReference type="NCBI Taxonomy" id="2108120"/>
    <lineage>
        <taxon>Viruses</taxon>
        <taxon>Duplodnaviria</taxon>
        <taxon>Heunggongvirae</taxon>
        <taxon>Uroviricota</taxon>
        <taxon>Caudoviricetes</taxon>
        <taxon>Soupsvirus</taxon>
        <taxon>Soupsvirus wait</taxon>
    </lineage>
</organism>
<dbReference type="RefSeq" id="YP_009624555.1">
    <property type="nucleotide sequence ID" value="NC_042123.1"/>
</dbReference>
<name>A0A2P1JSG7_9CAUD</name>